<accession>A0A0P5TQ89</accession>
<protein>
    <submittedName>
        <fullName evidence="1">Uncharacterized protein</fullName>
    </submittedName>
</protein>
<name>A0A0P5TQ89_9CRUS</name>
<sequence length="46" mass="5399">MNLEIAGRPSKQYHFLESLVSTRNFFQSNFIFHINSTLSIFLSESF</sequence>
<organism evidence="1">
    <name type="scientific">Daphnia magna</name>
    <dbReference type="NCBI Taxonomy" id="35525"/>
    <lineage>
        <taxon>Eukaryota</taxon>
        <taxon>Metazoa</taxon>
        <taxon>Ecdysozoa</taxon>
        <taxon>Arthropoda</taxon>
        <taxon>Crustacea</taxon>
        <taxon>Branchiopoda</taxon>
        <taxon>Diplostraca</taxon>
        <taxon>Cladocera</taxon>
        <taxon>Anomopoda</taxon>
        <taxon>Daphniidae</taxon>
        <taxon>Daphnia</taxon>
    </lineage>
</organism>
<reference evidence="1" key="1">
    <citation type="submission" date="2015-10" db="EMBL/GenBank/DDBJ databases">
        <title>EvidentialGene: Evidence-directed Construction of Complete mRNA Transcriptomes without Genomes.</title>
        <authorList>
            <person name="Gilbert D.G."/>
        </authorList>
    </citation>
    <scope>NUCLEOTIDE SEQUENCE</scope>
</reference>
<proteinExistence type="predicted"/>
<dbReference type="AlphaFoldDB" id="A0A0P5TQ89"/>
<evidence type="ECO:0000313" key="1">
    <source>
        <dbReference type="EMBL" id="JAN45954.1"/>
    </source>
</evidence>
<dbReference type="EMBL" id="GDIQ01048783">
    <property type="protein sequence ID" value="JAN45954.1"/>
    <property type="molecule type" value="Transcribed_RNA"/>
</dbReference>